<evidence type="ECO:0000256" key="21">
    <source>
        <dbReference type="RuleBase" id="RU361193"/>
    </source>
</evidence>
<evidence type="ECO:0000256" key="17">
    <source>
        <dbReference type="ARBA" id="ARBA00048605"/>
    </source>
</evidence>
<sequence>MKFAWDSYKNGSWGYDEWAPAYFIGKNWLGALGLTIIDSLDTLHIMDMKDELYDGREWLSNLKYSNTTGHEISVFEFNIRYLGGCLAMYDLTGDVVYLEKAVEFGDLLMLAFSDSFPFPYAFLNIKTKYARNKGGNCLVLAMFGTMSLEFTRLSDLTGDSKYKDRVDIILDSLAKMKTKYNGLYPCMVSMDATEFCYSSISLGAKGDSFYEYLLKMWIYTDGEEKYSRLFVASADSIIKYLYRVTKAGHGFIGKIKDDRLEELNEHLTCFAGGMFALASVTNITGNTEKNEIYMQVAKEITKTCVQSYFKSPTGLGPEIFKFDPVTGEILLNDVNLYILRPETIESLFILYRLTGDIIYQEWGWKIYKSIELHCRVPNGYIGLKNIITGFKGTTQQSYFMSETLKYLYLLFVDSSIIPLDKYVFNTEAHPIKIKYNNSN</sequence>
<evidence type="ECO:0000256" key="11">
    <source>
        <dbReference type="ARBA" id="ARBA00023034"/>
    </source>
</evidence>
<dbReference type="GeneID" id="10506995"/>
<evidence type="ECO:0000256" key="2">
    <source>
        <dbReference type="ARBA" id="ARBA00004323"/>
    </source>
</evidence>
<comment type="cofactor">
    <cofactor evidence="1 19">
        <name>Ca(2+)</name>
        <dbReference type="ChEBI" id="CHEBI:29108"/>
    </cofactor>
</comment>
<keyword evidence="13 20" id="KW-1015">Disulfide bond</keyword>
<evidence type="ECO:0000256" key="9">
    <source>
        <dbReference type="ARBA" id="ARBA00022968"/>
    </source>
</evidence>
<dbReference type="PRINTS" id="PR00747">
    <property type="entry name" value="GLYHDRLASE47"/>
</dbReference>
<keyword evidence="12" id="KW-0472">Membrane</keyword>
<dbReference type="eggNOG" id="KOG2204">
    <property type="taxonomic scope" value="Eukaryota"/>
</dbReference>
<dbReference type="InterPro" id="IPR036026">
    <property type="entry name" value="Seven-hairpin_glycosidases"/>
</dbReference>
<reference evidence="23" key="1">
    <citation type="journal article" date="2011" name="Genome Biol.">
        <title>Comparative genomics of the social amoebae Dictyostelium discoideum and Dictyostelium purpureum.</title>
        <authorList>
            <consortium name="US DOE Joint Genome Institute (JGI-PGF)"/>
            <person name="Sucgang R."/>
            <person name="Kuo A."/>
            <person name="Tian X."/>
            <person name="Salerno W."/>
            <person name="Parikh A."/>
            <person name="Feasley C.L."/>
            <person name="Dalin E."/>
            <person name="Tu H."/>
            <person name="Huang E."/>
            <person name="Barry K."/>
            <person name="Lindquist E."/>
            <person name="Shapiro H."/>
            <person name="Bruce D."/>
            <person name="Schmutz J."/>
            <person name="Salamov A."/>
            <person name="Fey P."/>
            <person name="Gaudet P."/>
            <person name="Anjard C."/>
            <person name="Babu M.M."/>
            <person name="Basu S."/>
            <person name="Bushmanova Y."/>
            <person name="van der Wel H."/>
            <person name="Katoh-Kurasawa M."/>
            <person name="Dinh C."/>
            <person name="Coutinho P.M."/>
            <person name="Saito T."/>
            <person name="Elias M."/>
            <person name="Schaap P."/>
            <person name="Kay R.R."/>
            <person name="Henrissat B."/>
            <person name="Eichinger L."/>
            <person name="Rivero F."/>
            <person name="Putnam N.H."/>
            <person name="West C.M."/>
            <person name="Loomis W.F."/>
            <person name="Chisholm R.L."/>
            <person name="Shaulsky G."/>
            <person name="Strassmann J.E."/>
            <person name="Queller D.C."/>
            <person name="Kuspa A."/>
            <person name="Grigoriev I.V."/>
        </authorList>
    </citation>
    <scope>NUCLEOTIDE SEQUENCE [LARGE SCALE GENOMIC DNA]</scope>
    <source>
        <strain evidence="23">QSDP1</strain>
    </source>
</reference>
<dbReference type="KEGG" id="dpp:DICPUDRAFT_86464"/>
<feature type="binding site" evidence="19">
    <location>
        <position position="426"/>
    </location>
    <ligand>
        <name>Ca(2+)</name>
        <dbReference type="ChEBI" id="CHEBI:29108"/>
    </ligand>
</feature>
<comment type="catalytic activity">
    <reaction evidence="16">
        <text>N(4)-(alpha-D-Man-(1-&gt;2)-alpha-D-Man-(1-&gt;2)-alpha-D-Man-(1-&gt;3)-[alpha-D-Man-(1-&gt;3)-[alpha-D-Man-(1-&gt;2)-alpha-D-Man-(1-&gt;6)]-alpha-D-Man-(1-&gt;6)]-beta-D-Man-(1-&gt;4)-beta-D-GlcNAc-(1-&gt;4)-beta-D-GlcNAc)-L-asparaginyl-[protein] (N-glucan mannose isomer 8A1,2,3B1,3) + 3 H2O = N(4)-(alpha-D-Man-(1-&gt;3)-[alpha-D-Man-(1-&gt;3)-[alpha-D-Man-(1-&gt;6)]-alpha-D-Man-(1-&gt;6)]-beta-D-Man-(1-&gt;4)-beta-D-GlcNAc-(1-&gt;4)-beta-D-GlcNAc)-L-asparaginyl-[protein] (N-glucan mannose isomer 5A1,2) + 3 beta-D-mannose</text>
        <dbReference type="Rhea" id="RHEA:56028"/>
        <dbReference type="Rhea" id="RHEA-COMP:14358"/>
        <dbReference type="Rhea" id="RHEA-COMP:14367"/>
        <dbReference type="ChEBI" id="CHEBI:15377"/>
        <dbReference type="ChEBI" id="CHEBI:28563"/>
        <dbReference type="ChEBI" id="CHEBI:59087"/>
        <dbReference type="ChEBI" id="CHEBI:60628"/>
        <dbReference type="EC" id="3.2.1.113"/>
    </reaction>
</comment>
<dbReference type="PANTHER" id="PTHR11742">
    <property type="entry name" value="MANNOSYL-OLIGOSACCHARIDE ALPHA-1,2-MANNOSIDASE-RELATED"/>
    <property type="match status" value="1"/>
</dbReference>
<evidence type="ECO:0000256" key="18">
    <source>
        <dbReference type="PIRSR" id="PIRSR601382-1"/>
    </source>
</evidence>
<gene>
    <name evidence="22" type="ORF">DICPUDRAFT_86464</name>
</gene>
<dbReference type="GO" id="GO:0005509">
    <property type="term" value="F:calcium ion binding"/>
    <property type="evidence" value="ECO:0007669"/>
    <property type="project" value="InterPro"/>
</dbReference>
<dbReference type="GO" id="GO:0009100">
    <property type="term" value="P:glycoprotein metabolic process"/>
    <property type="evidence" value="ECO:0007669"/>
    <property type="project" value="UniProtKB-ARBA"/>
</dbReference>
<accession>F0ZBS8</accession>
<dbReference type="InterPro" id="IPR050749">
    <property type="entry name" value="Glycosyl_Hydrolase_47"/>
</dbReference>
<dbReference type="GO" id="GO:0005975">
    <property type="term" value="P:carbohydrate metabolic process"/>
    <property type="evidence" value="ECO:0007669"/>
    <property type="project" value="InterPro"/>
</dbReference>
<evidence type="ECO:0000256" key="13">
    <source>
        <dbReference type="ARBA" id="ARBA00023157"/>
    </source>
</evidence>
<dbReference type="GO" id="GO:0036503">
    <property type="term" value="P:ERAD pathway"/>
    <property type="evidence" value="ECO:0000318"/>
    <property type="project" value="GO_Central"/>
</dbReference>
<organism evidence="22 23">
    <name type="scientific">Dictyostelium purpureum</name>
    <name type="common">Slime mold</name>
    <dbReference type="NCBI Taxonomy" id="5786"/>
    <lineage>
        <taxon>Eukaryota</taxon>
        <taxon>Amoebozoa</taxon>
        <taxon>Evosea</taxon>
        <taxon>Eumycetozoa</taxon>
        <taxon>Dictyostelia</taxon>
        <taxon>Dictyosteliales</taxon>
        <taxon>Dictyosteliaceae</taxon>
        <taxon>Dictyostelium</taxon>
    </lineage>
</organism>
<dbReference type="InterPro" id="IPR001382">
    <property type="entry name" value="Glyco_hydro_47"/>
</dbReference>
<keyword evidence="9" id="KW-0735">Signal-anchor</keyword>
<evidence type="ECO:0000313" key="22">
    <source>
        <dbReference type="EMBL" id="EGC38588.1"/>
    </source>
</evidence>
<keyword evidence="7 21" id="KW-0378">Hydrolase</keyword>
<dbReference type="OrthoDB" id="30822at2759"/>
<comment type="catalytic activity">
    <reaction evidence="17">
        <text>N(4)-(alpha-D-Man-(1-&gt;2)-alpha-D-Man-(1-&gt;2)-alpha-D-Man-(1-&gt;3)-[alpha-D-Man-(1-&gt;2)-alpha-D-Man-(1-&gt;3)-[alpha-D-Man-(1-&gt;2)-alpha-D-Man-(1-&gt;6)]-alpha-D-Man-(1-&gt;6)]-beta-D-Man-(1-&gt;4)-beta-D-GlcNAc-(1-&gt;4)-beta-D-GlcNAc)-L-asparaginyl-[protein] (N-glucan mannose isomer 9A1,2,3B1,2,3) + 4 H2O = N(4)-(alpha-D-Man-(1-&gt;3)-[alpha-D-Man-(1-&gt;3)-[alpha-D-Man-(1-&gt;6)]-alpha-D-Man-(1-&gt;6)]-beta-D-Man-(1-&gt;4)-beta-D-GlcNAc-(1-&gt;4)-beta-D-GlcNAc)-L-asparaginyl-[protein] (N-glucan mannose isomer 5A1,2) + 4 beta-D-mannose</text>
        <dbReference type="Rhea" id="RHEA:56008"/>
        <dbReference type="Rhea" id="RHEA-COMP:14356"/>
        <dbReference type="Rhea" id="RHEA-COMP:14367"/>
        <dbReference type="ChEBI" id="CHEBI:15377"/>
        <dbReference type="ChEBI" id="CHEBI:28563"/>
        <dbReference type="ChEBI" id="CHEBI:59087"/>
        <dbReference type="ChEBI" id="CHEBI:139493"/>
        <dbReference type="EC" id="3.2.1.113"/>
    </reaction>
</comment>
<evidence type="ECO:0000256" key="19">
    <source>
        <dbReference type="PIRSR" id="PIRSR601382-2"/>
    </source>
</evidence>
<dbReference type="PANTHER" id="PTHR11742:SF6">
    <property type="entry name" value="MANNOSYL-OLIGOSACCHARIDE ALPHA-1,2-MANNOSIDASE IA-RELATED"/>
    <property type="match status" value="1"/>
</dbReference>
<keyword evidence="14" id="KW-0325">Glycoprotein</keyword>
<evidence type="ECO:0000256" key="15">
    <source>
        <dbReference type="ARBA" id="ARBA00023295"/>
    </source>
</evidence>
<keyword evidence="15 21" id="KW-0326">Glycosidase</keyword>
<feature type="active site" description="Proton donor" evidence="18">
    <location>
        <position position="318"/>
    </location>
</feature>
<feature type="active site" evidence="18">
    <location>
        <position position="207"/>
    </location>
</feature>
<keyword evidence="5" id="KW-0812">Transmembrane</keyword>
<evidence type="ECO:0000256" key="1">
    <source>
        <dbReference type="ARBA" id="ARBA00001913"/>
    </source>
</evidence>
<dbReference type="EC" id="3.2.1.-" evidence="21"/>
<keyword evidence="6 19" id="KW-0479">Metal-binding</keyword>
<feature type="active site" evidence="18">
    <location>
        <position position="342"/>
    </location>
</feature>
<keyword evidence="11" id="KW-0333">Golgi apparatus</keyword>
<evidence type="ECO:0000256" key="16">
    <source>
        <dbReference type="ARBA" id="ARBA00047669"/>
    </source>
</evidence>
<proteinExistence type="inferred from homology"/>
<dbReference type="FunFam" id="1.50.10.10:FF:000017">
    <property type="entry name" value="alpha-1,2-Mannosidase"/>
    <property type="match status" value="1"/>
</dbReference>
<evidence type="ECO:0000313" key="23">
    <source>
        <dbReference type="Proteomes" id="UP000001064"/>
    </source>
</evidence>
<evidence type="ECO:0000256" key="3">
    <source>
        <dbReference type="ARBA" id="ARBA00004922"/>
    </source>
</evidence>
<evidence type="ECO:0000256" key="20">
    <source>
        <dbReference type="PIRSR" id="PIRSR601382-3"/>
    </source>
</evidence>
<dbReference type="OMA" id="NICFACL"/>
<evidence type="ECO:0000256" key="8">
    <source>
        <dbReference type="ARBA" id="ARBA00022837"/>
    </source>
</evidence>
<dbReference type="RefSeq" id="XP_003284867.1">
    <property type="nucleotide sequence ID" value="XM_003284819.1"/>
</dbReference>
<dbReference type="InParanoid" id="F0ZBS8"/>
<dbReference type="GO" id="GO:0004571">
    <property type="term" value="F:mannosyl-oligosaccharide 1,2-alpha-mannosidase activity"/>
    <property type="evidence" value="ECO:0000318"/>
    <property type="project" value="GO_Central"/>
</dbReference>
<evidence type="ECO:0000256" key="7">
    <source>
        <dbReference type="ARBA" id="ARBA00022801"/>
    </source>
</evidence>
<evidence type="ECO:0000256" key="6">
    <source>
        <dbReference type="ARBA" id="ARBA00022723"/>
    </source>
</evidence>
<dbReference type="GO" id="GO:0005783">
    <property type="term" value="C:endoplasmic reticulum"/>
    <property type="evidence" value="ECO:0000318"/>
    <property type="project" value="GO_Central"/>
</dbReference>
<keyword evidence="23" id="KW-1185">Reference proteome</keyword>
<feature type="active site" description="Proton donor" evidence="18">
    <location>
        <position position="76"/>
    </location>
</feature>
<dbReference type="SUPFAM" id="SSF48225">
    <property type="entry name" value="Seven-hairpin glycosidases"/>
    <property type="match status" value="1"/>
</dbReference>
<dbReference type="AlphaFoldDB" id="F0ZBS8"/>
<dbReference type="Gene3D" id="1.50.10.10">
    <property type="match status" value="1"/>
</dbReference>
<keyword evidence="8 19" id="KW-0106">Calcium</keyword>
<evidence type="ECO:0000256" key="10">
    <source>
        <dbReference type="ARBA" id="ARBA00022989"/>
    </source>
</evidence>
<evidence type="ECO:0000256" key="12">
    <source>
        <dbReference type="ARBA" id="ARBA00023136"/>
    </source>
</evidence>
<protein>
    <recommendedName>
        <fullName evidence="21">alpha-1,2-Mannosidase</fullName>
        <ecNumber evidence="21">3.2.1.-</ecNumber>
    </recommendedName>
</protein>
<comment type="subcellular location">
    <subcellularLocation>
        <location evidence="2">Golgi apparatus membrane</location>
        <topology evidence="2">Single-pass type II membrane protein</topology>
    </subcellularLocation>
</comment>
<dbReference type="InterPro" id="IPR012341">
    <property type="entry name" value="6hp_glycosidase-like_sf"/>
</dbReference>
<comment type="similarity">
    <text evidence="4 21">Belongs to the glycosyl hydrolase 47 family.</text>
</comment>
<feature type="disulfide bond" evidence="20">
    <location>
        <begin position="269"/>
        <end position="304"/>
    </location>
</feature>
<dbReference type="VEuPathDB" id="AmoebaDB:DICPUDRAFT_86464"/>
<evidence type="ECO:0000256" key="4">
    <source>
        <dbReference type="ARBA" id="ARBA00007658"/>
    </source>
</evidence>
<dbReference type="STRING" id="5786.F0ZBS8"/>
<dbReference type="Proteomes" id="UP000001064">
    <property type="component" value="Unassembled WGS sequence"/>
</dbReference>
<dbReference type="GO" id="GO:0000139">
    <property type="term" value="C:Golgi membrane"/>
    <property type="evidence" value="ECO:0000318"/>
    <property type="project" value="GO_Central"/>
</dbReference>
<name>F0ZBS8_DICPU</name>
<keyword evidence="10" id="KW-1133">Transmembrane helix</keyword>
<evidence type="ECO:0000256" key="5">
    <source>
        <dbReference type="ARBA" id="ARBA00022692"/>
    </source>
</evidence>
<comment type="pathway">
    <text evidence="3">Protein modification; protein glycosylation.</text>
</comment>
<evidence type="ECO:0000256" key="14">
    <source>
        <dbReference type="ARBA" id="ARBA00023180"/>
    </source>
</evidence>
<dbReference type="Pfam" id="PF01532">
    <property type="entry name" value="Glyco_hydro_47"/>
    <property type="match status" value="1"/>
</dbReference>
<dbReference type="EMBL" id="GL870973">
    <property type="protein sequence ID" value="EGC38588.1"/>
    <property type="molecule type" value="Genomic_DNA"/>
</dbReference>